<keyword evidence="3" id="KW-1185">Reference proteome</keyword>
<feature type="region of interest" description="Disordered" evidence="1">
    <location>
        <begin position="126"/>
        <end position="161"/>
    </location>
</feature>
<dbReference type="EMBL" id="RRYP01015380">
    <property type="protein sequence ID" value="TNV75523.1"/>
    <property type="molecule type" value="Genomic_DNA"/>
</dbReference>
<gene>
    <name evidence="2" type="ORF">FGO68_gene10636</name>
</gene>
<proteinExistence type="predicted"/>
<organism evidence="2 3">
    <name type="scientific">Halteria grandinella</name>
    <dbReference type="NCBI Taxonomy" id="5974"/>
    <lineage>
        <taxon>Eukaryota</taxon>
        <taxon>Sar</taxon>
        <taxon>Alveolata</taxon>
        <taxon>Ciliophora</taxon>
        <taxon>Intramacronucleata</taxon>
        <taxon>Spirotrichea</taxon>
        <taxon>Stichotrichia</taxon>
        <taxon>Sporadotrichida</taxon>
        <taxon>Halteriidae</taxon>
        <taxon>Halteria</taxon>
    </lineage>
</organism>
<dbReference type="Proteomes" id="UP000785679">
    <property type="component" value="Unassembled WGS sequence"/>
</dbReference>
<name>A0A8J8NIU0_HALGN</name>
<comment type="caution">
    <text evidence="2">The sequence shown here is derived from an EMBL/GenBank/DDBJ whole genome shotgun (WGS) entry which is preliminary data.</text>
</comment>
<dbReference type="AlphaFoldDB" id="A0A8J8NIU0"/>
<feature type="compositionally biased region" description="Basic and acidic residues" evidence="1">
    <location>
        <begin position="141"/>
        <end position="161"/>
    </location>
</feature>
<reference evidence="2" key="1">
    <citation type="submission" date="2019-06" db="EMBL/GenBank/DDBJ databases">
        <authorList>
            <person name="Zheng W."/>
        </authorList>
    </citation>
    <scope>NUCLEOTIDE SEQUENCE</scope>
    <source>
        <strain evidence="2">QDHG01</strain>
    </source>
</reference>
<protein>
    <submittedName>
        <fullName evidence="2">Uncharacterized protein</fullName>
    </submittedName>
</protein>
<evidence type="ECO:0000313" key="2">
    <source>
        <dbReference type="EMBL" id="TNV75523.1"/>
    </source>
</evidence>
<evidence type="ECO:0000256" key="1">
    <source>
        <dbReference type="SAM" id="MobiDB-lite"/>
    </source>
</evidence>
<dbReference type="OrthoDB" id="322030at2759"/>
<evidence type="ECO:0000313" key="3">
    <source>
        <dbReference type="Proteomes" id="UP000785679"/>
    </source>
</evidence>
<sequence>MESYEGLVKKLENQVITCQSALDESTKREIEQLQMVMELKLQIEKRKAARQLDGTATKGPKVKDDCETCEAYEMENQLLKEQTSKQQEVIDKLGEAQELLMLQYKVMEMGLNSEISHIQDAQSELEKIKKEYDEDEEQVEAEPKGEEKQDEAPIAKEEEQQ</sequence>
<accession>A0A8J8NIU0</accession>